<dbReference type="EMBL" id="JACGWL010000014">
    <property type="protein sequence ID" value="KAK4388061.1"/>
    <property type="molecule type" value="Genomic_DNA"/>
</dbReference>
<reference evidence="1" key="1">
    <citation type="submission" date="2020-06" db="EMBL/GenBank/DDBJ databases">
        <authorList>
            <person name="Li T."/>
            <person name="Hu X."/>
            <person name="Zhang T."/>
            <person name="Song X."/>
            <person name="Zhang H."/>
            <person name="Dai N."/>
            <person name="Sheng W."/>
            <person name="Hou X."/>
            <person name="Wei L."/>
        </authorList>
    </citation>
    <scope>NUCLEOTIDE SEQUENCE</scope>
    <source>
        <strain evidence="1">K16</strain>
        <tissue evidence="1">Leaf</tissue>
    </source>
</reference>
<dbReference type="AlphaFoldDB" id="A0AAE1W7D2"/>
<organism evidence="1 2">
    <name type="scientific">Sesamum angolense</name>
    <dbReference type="NCBI Taxonomy" id="2727404"/>
    <lineage>
        <taxon>Eukaryota</taxon>
        <taxon>Viridiplantae</taxon>
        <taxon>Streptophyta</taxon>
        <taxon>Embryophyta</taxon>
        <taxon>Tracheophyta</taxon>
        <taxon>Spermatophyta</taxon>
        <taxon>Magnoliopsida</taxon>
        <taxon>eudicotyledons</taxon>
        <taxon>Gunneridae</taxon>
        <taxon>Pentapetalae</taxon>
        <taxon>asterids</taxon>
        <taxon>lamiids</taxon>
        <taxon>Lamiales</taxon>
        <taxon>Pedaliaceae</taxon>
        <taxon>Sesamum</taxon>
    </lineage>
</organism>
<comment type="caution">
    <text evidence="1">The sequence shown here is derived from an EMBL/GenBank/DDBJ whole genome shotgun (WGS) entry which is preliminary data.</text>
</comment>
<evidence type="ECO:0000313" key="1">
    <source>
        <dbReference type="EMBL" id="KAK4388061.1"/>
    </source>
</evidence>
<dbReference type="Gene3D" id="1.20.5.190">
    <property type="match status" value="1"/>
</dbReference>
<proteinExistence type="predicted"/>
<gene>
    <name evidence="1" type="ORF">Sango_2412700</name>
</gene>
<accession>A0AAE1W7D2</accession>
<evidence type="ECO:0000313" key="2">
    <source>
        <dbReference type="Proteomes" id="UP001289374"/>
    </source>
</evidence>
<name>A0AAE1W7D2_9LAMI</name>
<keyword evidence="2" id="KW-1185">Reference proteome</keyword>
<reference evidence="1" key="2">
    <citation type="journal article" date="2024" name="Plant">
        <title>Genomic evolution and insights into agronomic trait innovations of Sesamum species.</title>
        <authorList>
            <person name="Miao H."/>
            <person name="Wang L."/>
            <person name="Qu L."/>
            <person name="Liu H."/>
            <person name="Sun Y."/>
            <person name="Le M."/>
            <person name="Wang Q."/>
            <person name="Wei S."/>
            <person name="Zheng Y."/>
            <person name="Lin W."/>
            <person name="Duan Y."/>
            <person name="Cao H."/>
            <person name="Xiong S."/>
            <person name="Wang X."/>
            <person name="Wei L."/>
            <person name="Li C."/>
            <person name="Ma Q."/>
            <person name="Ju M."/>
            <person name="Zhao R."/>
            <person name="Li G."/>
            <person name="Mu C."/>
            <person name="Tian Q."/>
            <person name="Mei H."/>
            <person name="Zhang T."/>
            <person name="Gao T."/>
            <person name="Zhang H."/>
        </authorList>
    </citation>
    <scope>NUCLEOTIDE SEQUENCE</scope>
    <source>
        <strain evidence="1">K16</strain>
    </source>
</reference>
<dbReference type="Proteomes" id="UP001289374">
    <property type="component" value="Unassembled WGS sequence"/>
</dbReference>
<sequence>MVVGREKKNRRLRKEGNSRCRGTLASCHYSRLKRAAIAAQCAWRAKLACKELRMLKSADIEEAKKQETTKLASALEKMQVQFQETKDQLMKELETAKKLAGPTTFIQDLPVIKDELVGKLSAENKKLKVSS</sequence>
<protein>
    <submittedName>
        <fullName evidence="1">Myosin-13</fullName>
    </submittedName>
</protein>